<reference evidence="1 2" key="1">
    <citation type="journal article" date="2018" name="Front. Microbiol.">
        <title>Genome-Wide Analysis of Corynespora cassiicola Leaf Fall Disease Putative Effectors.</title>
        <authorList>
            <person name="Lopez D."/>
            <person name="Ribeiro S."/>
            <person name="Label P."/>
            <person name="Fumanal B."/>
            <person name="Venisse J.S."/>
            <person name="Kohler A."/>
            <person name="de Oliveira R.R."/>
            <person name="Labutti K."/>
            <person name="Lipzen A."/>
            <person name="Lail K."/>
            <person name="Bauer D."/>
            <person name="Ohm R.A."/>
            <person name="Barry K.W."/>
            <person name="Spatafora J."/>
            <person name="Grigoriev I.V."/>
            <person name="Martin F.M."/>
            <person name="Pujade-Renaud V."/>
        </authorList>
    </citation>
    <scope>NUCLEOTIDE SEQUENCE [LARGE SCALE GENOMIC DNA]</scope>
    <source>
        <strain evidence="1 2">Philippines</strain>
    </source>
</reference>
<keyword evidence="2" id="KW-1185">Reference proteome</keyword>
<dbReference type="Proteomes" id="UP000240883">
    <property type="component" value="Unassembled WGS sequence"/>
</dbReference>
<evidence type="ECO:0000313" key="2">
    <source>
        <dbReference type="Proteomes" id="UP000240883"/>
    </source>
</evidence>
<proteinExistence type="predicted"/>
<evidence type="ECO:0000313" key="1">
    <source>
        <dbReference type="EMBL" id="PSN61502.1"/>
    </source>
</evidence>
<accession>A0A2T2N7S4</accession>
<dbReference type="PANTHER" id="PTHR42085">
    <property type="entry name" value="F-BOX DOMAIN-CONTAINING PROTEIN"/>
    <property type="match status" value="1"/>
</dbReference>
<dbReference type="PANTHER" id="PTHR42085:SF1">
    <property type="entry name" value="F-BOX DOMAIN-CONTAINING PROTEIN"/>
    <property type="match status" value="1"/>
</dbReference>
<dbReference type="InterPro" id="IPR038883">
    <property type="entry name" value="AN11006-like"/>
</dbReference>
<organism evidence="1 2">
    <name type="scientific">Corynespora cassiicola Philippines</name>
    <dbReference type="NCBI Taxonomy" id="1448308"/>
    <lineage>
        <taxon>Eukaryota</taxon>
        <taxon>Fungi</taxon>
        <taxon>Dikarya</taxon>
        <taxon>Ascomycota</taxon>
        <taxon>Pezizomycotina</taxon>
        <taxon>Dothideomycetes</taxon>
        <taxon>Pleosporomycetidae</taxon>
        <taxon>Pleosporales</taxon>
        <taxon>Corynesporascaceae</taxon>
        <taxon>Corynespora</taxon>
    </lineage>
</organism>
<gene>
    <name evidence="1" type="ORF">BS50DRAFT_639304</name>
</gene>
<dbReference type="AlphaFoldDB" id="A0A2T2N7S4"/>
<protein>
    <submittedName>
        <fullName evidence="1">Uncharacterized protein</fullName>
    </submittedName>
</protein>
<sequence>MSEIVLEKSVTPDDAHHNLNSPDIAMLNIQNIPHPRVYGGFLCLPRELRDEIYELALTSCEQLRLRAPCSDPKSDEGTADEIKGNTKTSFNLLQYVNKQLRDETMGLEFKLNDLTIYRDANHDIEPIQQWSTPSKATLMMRRITVTSDEKCLSLYNHEAPTSMELPQLLYFCRANPHIDVIYMYRNYRINIPHSTKLSFVSIELDNFVTTSVCLKAALRNNTSLPEGYPTYPAYQNLIDKALEWRKNANLDLMLSGVTNFKVLPYENSLTEMETKKIWPNLDEDLKAGRLSGPIKKYCRQWVNQGI</sequence>
<name>A0A2T2N7S4_CORCC</name>
<dbReference type="OrthoDB" id="3763763at2759"/>
<dbReference type="EMBL" id="KZ678144">
    <property type="protein sequence ID" value="PSN61502.1"/>
    <property type="molecule type" value="Genomic_DNA"/>
</dbReference>